<reference evidence="2" key="1">
    <citation type="submission" date="2013-05" db="EMBL/GenBank/DDBJ databases">
        <title>The Genome sequence of Mucor circinelloides f. circinelloides 1006PhL.</title>
        <authorList>
            <consortium name="The Broad Institute Genomics Platform"/>
            <person name="Cuomo C."/>
            <person name="Earl A."/>
            <person name="Findley K."/>
            <person name="Lee S.C."/>
            <person name="Walker B."/>
            <person name="Young S."/>
            <person name="Zeng Q."/>
            <person name="Gargeya S."/>
            <person name="Fitzgerald M."/>
            <person name="Haas B."/>
            <person name="Abouelleil A."/>
            <person name="Allen A.W."/>
            <person name="Alvarado L."/>
            <person name="Arachchi H.M."/>
            <person name="Berlin A.M."/>
            <person name="Chapman S.B."/>
            <person name="Gainer-Dewar J."/>
            <person name="Goldberg J."/>
            <person name="Griggs A."/>
            <person name="Gujja S."/>
            <person name="Hansen M."/>
            <person name="Howarth C."/>
            <person name="Imamovic A."/>
            <person name="Ireland A."/>
            <person name="Larimer J."/>
            <person name="McCowan C."/>
            <person name="Murphy C."/>
            <person name="Pearson M."/>
            <person name="Poon T.W."/>
            <person name="Priest M."/>
            <person name="Roberts A."/>
            <person name="Saif S."/>
            <person name="Shea T."/>
            <person name="Sisk P."/>
            <person name="Sykes S."/>
            <person name="Wortman J."/>
            <person name="Nusbaum C."/>
            <person name="Birren B."/>
        </authorList>
    </citation>
    <scope>NUCLEOTIDE SEQUENCE [LARGE SCALE GENOMIC DNA]</scope>
    <source>
        <strain evidence="2">1006PhL</strain>
    </source>
</reference>
<protein>
    <submittedName>
        <fullName evidence="1">Uncharacterized protein</fullName>
    </submittedName>
</protein>
<dbReference type="AlphaFoldDB" id="S2J052"/>
<accession>S2J052</accession>
<dbReference type="VEuPathDB" id="FungiDB:HMPREF1544_09831"/>
<organism evidence="1 2">
    <name type="scientific">Mucor circinelloides f. circinelloides (strain 1006PhL)</name>
    <name type="common">Mucormycosis agent</name>
    <name type="synonym">Calyptromyces circinelloides</name>
    <dbReference type="NCBI Taxonomy" id="1220926"/>
    <lineage>
        <taxon>Eukaryota</taxon>
        <taxon>Fungi</taxon>
        <taxon>Fungi incertae sedis</taxon>
        <taxon>Mucoromycota</taxon>
        <taxon>Mucoromycotina</taxon>
        <taxon>Mucoromycetes</taxon>
        <taxon>Mucorales</taxon>
        <taxon>Mucorineae</taxon>
        <taxon>Mucoraceae</taxon>
        <taxon>Mucor</taxon>
    </lineage>
</organism>
<gene>
    <name evidence="1" type="ORF">HMPREF1544_09831</name>
</gene>
<name>S2J052_MUCC1</name>
<proteinExistence type="predicted"/>
<keyword evidence="2" id="KW-1185">Reference proteome</keyword>
<dbReference type="EMBL" id="KE124072">
    <property type="protein sequence ID" value="EPB83401.1"/>
    <property type="molecule type" value="Genomic_DNA"/>
</dbReference>
<evidence type="ECO:0000313" key="1">
    <source>
        <dbReference type="EMBL" id="EPB83401.1"/>
    </source>
</evidence>
<dbReference type="InParanoid" id="S2J052"/>
<dbReference type="Proteomes" id="UP000014254">
    <property type="component" value="Unassembled WGS sequence"/>
</dbReference>
<sequence>MILTTHLWAICSDEENVKDDTNDTDDNFTVSMWQLWVDLIKEMNDAEEIHCHRYDLNFLPGETRVKAVNDKLKLLHNDTSQCYSADVILPLQSTSLEIV</sequence>
<evidence type="ECO:0000313" key="2">
    <source>
        <dbReference type="Proteomes" id="UP000014254"/>
    </source>
</evidence>